<evidence type="ECO:0000313" key="1">
    <source>
        <dbReference type="EMBL" id="HGI87185.1"/>
    </source>
</evidence>
<dbReference type="AlphaFoldDB" id="A0A7C4FDT3"/>
<name>A0A7C4FDT3_9CREN</name>
<organism evidence="1">
    <name type="scientific">Ignisphaera aggregans</name>
    <dbReference type="NCBI Taxonomy" id="334771"/>
    <lineage>
        <taxon>Archaea</taxon>
        <taxon>Thermoproteota</taxon>
        <taxon>Thermoprotei</taxon>
        <taxon>Desulfurococcales</taxon>
        <taxon>Desulfurococcaceae</taxon>
        <taxon>Ignisphaera</taxon>
    </lineage>
</organism>
<evidence type="ECO:0008006" key="2">
    <source>
        <dbReference type="Google" id="ProtNLM"/>
    </source>
</evidence>
<gene>
    <name evidence="1" type="ORF">ENV14_02135</name>
</gene>
<reference evidence="1" key="1">
    <citation type="journal article" date="2020" name="mSystems">
        <title>Genome- and Community-Level Interaction Insights into Carbon Utilization and Element Cycling Functions of Hydrothermarchaeota in Hydrothermal Sediment.</title>
        <authorList>
            <person name="Zhou Z."/>
            <person name="Liu Y."/>
            <person name="Xu W."/>
            <person name="Pan J."/>
            <person name="Luo Z.H."/>
            <person name="Li M."/>
        </authorList>
    </citation>
    <scope>NUCLEOTIDE SEQUENCE [LARGE SCALE GENOMIC DNA]</scope>
    <source>
        <strain evidence="1">SpSt-732</strain>
    </source>
</reference>
<accession>A0A7C4FDT3</accession>
<sequence length="148" mass="17153">MNLVSSLNFTHTPREELEALLNIALLQDLGEPLKAIFLYTYVEKISAEVIEVSGERKLRRLLCRMSSKRRVGRALAILRREGALSEDEYRELKRAFRALRCVRNSFLHRVCNEECPAISFSDIVNAVQLYTSRTREYISKMLISWSTV</sequence>
<comment type="caution">
    <text evidence="1">The sequence shown here is derived from an EMBL/GenBank/DDBJ whole genome shotgun (WGS) entry which is preliminary data.</text>
</comment>
<protein>
    <recommendedName>
        <fullName evidence="2">HEPN domain-containing protein</fullName>
    </recommendedName>
</protein>
<dbReference type="EMBL" id="DTFF01000018">
    <property type="protein sequence ID" value="HGI87185.1"/>
    <property type="molecule type" value="Genomic_DNA"/>
</dbReference>
<proteinExistence type="predicted"/>